<evidence type="ECO:0000313" key="2">
    <source>
        <dbReference type="Proteomes" id="UP001148629"/>
    </source>
</evidence>
<evidence type="ECO:0000313" key="1">
    <source>
        <dbReference type="EMBL" id="KAJ3540771.1"/>
    </source>
</evidence>
<gene>
    <name evidence="1" type="ORF">NM208_g4917</name>
</gene>
<accession>A0ACC1SJ52</accession>
<keyword evidence="2" id="KW-1185">Reference proteome</keyword>
<comment type="caution">
    <text evidence="1">The sequence shown here is derived from an EMBL/GenBank/DDBJ whole genome shotgun (WGS) entry which is preliminary data.</text>
</comment>
<organism evidence="1 2">
    <name type="scientific">Fusarium decemcellulare</name>
    <dbReference type="NCBI Taxonomy" id="57161"/>
    <lineage>
        <taxon>Eukaryota</taxon>
        <taxon>Fungi</taxon>
        <taxon>Dikarya</taxon>
        <taxon>Ascomycota</taxon>
        <taxon>Pezizomycotina</taxon>
        <taxon>Sordariomycetes</taxon>
        <taxon>Hypocreomycetidae</taxon>
        <taxon>Hypocreales</taxon>
        <taxon>Nectriaceae</taxon>
        <taxon>Fusarium</taxon>
        <taxon>Fusarium decemcellulare species complex</taxon>
    </lineage>
</organism>
<dbReference type="Proteomes" id="UP001148629">
    <property type="component" value="Unassembled WGS sequence"/>
</dbReference>
<dbReference type="EMBL" id="JANRMS010000390">
    <property type="protein sequence ID" value="KAJ3540771.1"/>
    <property type="molecule type" value="Genomic_DNA"/>
</dbReference>
<protein>
    <submittedName>
        <fullName evidence="1">Uncharacterized protein</fullName>
    </submittedName>
</protein>
<sequence length="284" mass="30569">MIMPPFCWQTLKLLTYTAHLPPESFTYYRLPFDPFSNMAPEKNTVYVVTGANRGIGLGLVKALLSRPSTTVVATVRSDDAAASLKADIASVTKGDQSTLDVAKLDLSTAPAPEQVRNAITVDHVDVLINNAGFSPPMNPAAETTADELRAAFETNTIGTLMVFQGLWPLLQKSAAPKVINVTSSVGCITYQEAPGGSYGPSKAALNWLTRALHTQNEGLVAVALHPGWVKTRMGELCANEWGFPNAPFETIEGCVEGMLQVIDGATRENLSGKFVTYKGQELPW</sequence>
<name>A0ACC1SJ52_9HYPO</name>
<reference evidence="1" key="1">
    <citation type="submission" date="2022-08" db="EMBL/GenBank/DDBJ databases">
        <title>Genome Sequence of Fusarium decemcellulare.</title>
        <authorList>
            <person name="Buettner E."/>
        </authorList>
    </citation>
    <scope>NUCLEOTIDE SEQUENCE</scope>
    <source>
        <strain evidence="1">Babe19</strain>
    </source>
</reference>
<proteinExistence type="predicted"/>